<dbReference type="RefSeq" id="WP_266350678.1">
    <property type="nucleotide sequence ID" value="NZ_JAPKNG010000006.1"/>
</dbReference>
<evidence type="ECO:0000313" key="2">
    <source>
        <dbReference type="Proteomes" id="UP001241603"/>
    </source>
</evidence>
<evidence type="ECO:0008006" key="3">
    <source>
        <dbReference type="Google" id="ProtNLM"/>
    </source>
</evidence>
<dbReference type="Proteomes" id="UP001241603">
    <property type="component" value="Unassembled WGS sequence"/>
</dbReference>
<reference evidence="1 2" key="1">
    <citation type="submission" date="2023-07" db="EMBL/GenBank/DDBJ databases">
        <title>Genomic Encyclopedia of Type Strains, Phase IV (KMG-IV): sequencing the most valuable type-strain genomes for metagenomic binning, comparative biology and taxonomic classification.</title>
        <authorList>
            <person name="Goeker M."/>
        </authorList>
    </citation>
    <scope>NUCLEOTIDE SEQUENCE [LARGE SCALE GENOMIC DNA]</scope>
    <source>
        <strain evidence="1 2">B6-8</strain>
    </source>
</reference>
<organism evidence="1 2">
    <name type="scientific">Kaistia dalseonensis</name>
    <dbReference type="NCBI Taxonomy" id="410840"/>
    <lineage>
        <taxon>Bacteria</taxon>
        <taxon>Pseudomonadati</taxon>
        <taxon>Pseudomonadota</taxon>
        <taxon>Alphaproteobacteria</taxon>
        <taxon>Hyphomicrobiales</taxon>
        <taxon>Kaistiaceae</taxon>
        <taxon>Kaistia</taxon>
    </lineage>
</organism>
<dbReference type="EMBL" id="JAUSVO010000006">
    <property type="protein sequence ID" value="MDQ0439791.1"/>
    <property type="molecule type" value="Genomic_DNA"/>
</dbReference>
<sequence length="233" mass="26611">MTFHSTIYVNEERYNLYTTIHKGLRRAQMRLLERIGSIDAYNDDGLAALIADMRLLVTLGRKHLIHENEHIHGVIEERHLGATDGLVEDHEHHERDFDEIEQMLNTLEVAMAPRRSALLRALYLRYSQFIAEDFTHMVEEETETLSLLHQTFDDETLAAIEQRIVSSVDPEMMLHFLRIMIPAMNPSERVGMLGGMKAAMPAPIFAAVLDAGVKPVLEPSDWRWLEDALSIAA</sequence>
<gene>
    <name evidence="1" type="ORF">QO014_004197</name>
</gene>
<keyword evidence="2" id="KW-1185">Reference proteome</keyword>
<evidence type="ECO:0000313" key="1">
    <source>
        <dbReference type="EMBL" id="MDQ0439791.1"/>
    </source>
</evidence>
<proteinExistence type="predicted"/>
<protein>
    <recommendedName>
        <fullName evidence="3">Hemerythrin-like domain-containing protein</fullName>
    </recommendedName>
</protein>
<dbReference type="Gene3D" id="1.20.120.520">
    <property type="entry name" value="nmb1532 protein domain like"/>
    <property type="match status" value="1"/>
</dbReference>
<comment type="caution">
    <text evidence="1">The sequence shown here is derived from an EMBL/GenBank/DDBJ whole genome shotgun (WGS) entry which is preliminary data.</text>
</comment>
<name>A0ABU0HBW2_9HYPH</name>
<accession>A0ABU0HBW2</accession>